<evidence type="ECO:0000313" key="3">
    <source>
        <dbReference type="Proteomes" id="UP000022910"/>
    </source>
</evidence>
<feature type="compositionally biased region" description="Basic and acidic residues" evidence="1">
    <location>
        <begin position="41"/>
        <end position="56"/>
    </location>
</feature>
<gene>
    <name evidence="2" type="ORF">RirG_198820</name>
</gene>
<reference evidence="2 3" key="1">
    <citation type="submission" date="2014-02" db="EMBL/GenBank/DDBJ databases">
        <title>Single nucleus genome sequencing reveals high similarity among nuclei of an endomycorrhizal fungus.</title>
        <authorList>
            <person name="Lin K."/>
            <person name="Geurts R."/>
            <person name="Zhang Z."/>
            <person name="Limpens E."/>
            <person name="Saunders D.G."/>
            <person name="Mu D."/>
            <person name="Pang E."/>
            <person name="Cao H."/>
            <person name="Cha H."/>
            <person name="Lin T."/>
            <person name="Zhou Q."/>
            <person name="Shang Y."/>
            <person name="Li Y."/>
            <person name="Ivanov S."/>
            <person name="Sharma T."/>
            <person name="Velzen R.V."/>
            <person name="Ruijter N.D."/>
            <person name="Aanen D.K."/>
            <person name="Win J."/>
            <person name="Kamoun S."/>
            <person name="Bisseling T."/>
            <person name="Huang S."/>
        </authorList>
    </citation>
    <scope>NUCLEOTIDE SEQUENCE [LARGE SCALE GENOMIC DNA]</scope>
    <source>
        <strain evidence="3">DAOM197198w</strain>
    </source>
</reference>
<dbReference type="EMBL" id="JEMT01026912">
    <property type="protein sequence ID" value="EXX58346.1"/>
    <property type="molecule type" value="Genomic_DNA"/>
</dbReference>
<evidence type="ECO:0000256" key="1">
    <source>
        <dbReference type="SAM" id="MobiDB-lite"/>
    </source>
</evidence>
<proteinExistence type="predicted"/>
<feature type="region of interest" description="Disordered" evidence="1">
    <location>
        <begin position="31"/>
        <end position="56"/>
    </location>
</feature>
<organism evidence="2 3">
    <name type="scientific">Rhizophagus irregularis (strain DAOM 197198w)</name>
    <name type="common">Glomus intraradices</name>
    <dbReference type="NCBI Taxonomy" id="1432141"/>
    <lineage>
        <taxon>Eukaryota</taxon>
        <taxon>Fungi</taxon>
        <taxon>Fungi incertae sedis</taxon>
        <taxon>Mucoromycota</taxon>
        <taxon>Glomeromycotina</taxon>
        <taxon>Glomeromycetes</taxon>
        <taxon>Glomerales</taxon>
        <taxon>Glomeraceae</taxon>
        <taxon>Rhizophagus</taxon>
    </lineage>
</organism>
<protein>
    <submittedName>
        <fullName evidence="2">Uncharacterized protein</fullName>
    </submittedName>
</protein>
<sequence length="56" mass="6521">MAQEKLLHPWSWPECNVFPASLAIYVSDNGTQTNNTTWPEALKHNHEKENNRQVMN</sequence>
<keyword evidence="3" id="KW-1185">Reference proteome</keyword>
<dbReference type="AlphaFoldDB" id="A0A015KFF3"/>
<dbReference type="HOGENOM" id="CLU_3015435_0_0_1"/>
<comment type="caution">
    <text evidence="2">The sequence shown here is derived from an EMBL/GenBank/DDBJ whole genome shotgun (WGS) entry which is preliminary data.</text>
</comment>
<accession>A0A015KFF3</accession>
<evidence type="ECO:0000313" key="2">
    <source>
        <dbReference type="EMBL" id="EXX58346.1"/>
    </source>
</evidence>
<dbReference type="Proteomes" id="UP000022910">
    <property type="component" value="Unassembled WGS sequence"/>
</dbReference>
<name>A0A015KFF3_RHIIW</name>